<comment type="caution">
    <text evidence="1">The sequence shown here is derived from an EMBL/GenBank/DDBJ whole genome shotgun (WGS) entry which is preliminary data.</text>
</comment>
<dbReference type="AlphaFoldDB" id="A0A8X6TW95"/>
<protein>
    <submittedName>
        <fullName evidence="1">Uncharacterized protein</fullName>
    </submittedName>
</protein>
<name>A0A8X6TW95_NEPPI</name>
<gene>
    <name evidence="1" type="ORF">NPIL_288511</name>
</gene>
<dbReference type="Proteomes" id="UP000887013">
    <property type="component" value="Unassembled WGS sequence"/>
</dbReference>
<keyword evidence="2" id="KW-1185">Reference proteome</keyword>
<proteinExistence type="predicted"/>
<reference evidence="1" key="1">
    <citation type="submission" date="2020-08" db="EMBL/GenBank/DDBJ databases">
        <title>Multicomponent nature underlies the extraordinary mechanical properties of spider dragline silk.</title>
        <authorList>
            <person name="Kono N."/>
            <person name="Nakamura H."/>
            <person name="Mori M."/>
            <person name="Yoshida Y."/>
            <person name="Ohtoshi R."/>
            <person name="Malay A.D."/>
            <person name="Moran D.A.P."/>
            <person name="Tomita M."/>
            <person name="Numata K."/>
            <person name="Arakawa K."/>
        </authorList>
    </citation>
    <scope>NUCLEOTIDE SEQUENCE</scope>
</reference>
<evidence type="ECO:0000313" key="1">
    <source>
        <dbReference type="EMBL" id="GFT56845.1"/>
    </source>
</evidence>
<sequence length="80" mass="9324">MCSHNVCKRFFVQSYEIIILVHKMDGESFENKKTEGTIKLIDNPLDEAKLINLKPDDHNIIDHTIIPSTLQEDDEDENRQ</sequence>
<evidence type="ECO:0000313" key="2">
    <source>
        <dbReference type="Proteomes" id="UP000887013"/>
    </source>
</evidence>
<dbReference type="EMBL" id="BMAW01066862">
    <property type="protein sequence ID" value="GFT56845.1"/>
    <property type="molecule type" value="Genomic_DNA"/>
</dbReference>
<organism evidence="1 2">
    <name type="scientific">Nephila pilipes</name>
    <name type="common">Giant wood spider</name>
    <name type="synonym">Nephila maculata</name>
    <dbReference type="NCBI Taxonomy" id="299642"/>
    <lineage>
        <taxon>Eukaryota</taxon>
        <taxon>Metazoa</taxon>
        <taxon>Ecdysozoa</taxon>
        <taxon>Arthropoda</taxon>
        <taxon>Chelicerata</taxon>
        <taxon>Arachnida</taxon>
        <taxon>Araneae</taxon>
        <taxon>Araneomorphae</taxon>
        <taxon>Entelegynae</taxon>
        <taxon>Araneoidea</taxon>
        <taxon>Nephilidae</taxon>
        <taxon>Nephila</taxon>
    </lineage>
</organism>
<accession>A0A8X6TW95</accession>